<organism evidence="5 6">
    <name type="scientific">Methyloradius palustris</name>
    <dbReference type="NCBI Taxonomy" id="2778876"/>
    <lineage>
        <taxon>Bacteria</taxon>
        <taxon>Pseudomonadati</taxon>
        <taxon>Pseudomonadota</taxon>
        <taxon>Betaproteobacteria</taxon>
        <taxon>Nitrosomonadales</taxon>
        <taxon>Methylophilaceae</taxon>
        <taxon>Methyloradius</taxon>
    </lineage>
</organism>
<dbReference type="CDD" id="cd00060">
    <property type="entry name" value="FHA"/>
    <property type="match status" value="1"/>
</dbReference>
<dbReference type="CDD" id="cd01130">
    <property type="entry name" value="VirB11-like_ATPase"/>
    <property type="match status" value="1"/>
</dbReference>
<dbReference type="GO" id="GO:0016887">
    <property type="term" value="F:ATP hydrolysis activity"/>
    <property type="evidence" value="ECO:0007669"/>
    <property type="project" value="InterPro"/>
</dbReference>
<sequence length="632" mass="69097">MFMLSVKSPKGDVSEFNCKTDSATIGKAEDNLIQIKGWTIGKRQATVTQKNGQLFVEDHGGMSVTEVNGVEVENTYGPLSEDDVIQIGSYEISVQNGTATPQKSSANTQSFTKDEQTRNIEDLLAATLTRPMPAFQPRALSPTAPLPIKDHEAKPAVVDKPKLAVDNVSLPARPPIVKEHQAVEEVAHDFDPSMTMRTQARVTADARVIKMSEARQVVHGKLIKMMDLRRVDVSRMVETELRSTTSALINEIIADATDIPAGVDKTQLAKQVLDEVVGLGPLEDLLSDDTVTEIMVNRYDEIFIERSGKLTQSEVTFTSDKAVLQAIERIVAPLGRRIDESSPMVDARLKDGSRVNAVIPPLALKGCNITIRKFSKNKLHDTDLVKYNSVTADMMAFLKVAVEKGTNIVISGGTGSGKTTLLNVLSNYIPDDERIVTVEDAAELKLSQPNLVSLEARPANVEGKGGIHIRDLVKNCLRMRPDRIVVGECRGGEALDMLQAMNTGHDGSLTTAHANTPRDCIARIEVMVLMSGLDLPIQAIREQISSAVHLIVQQSRFPDGTRKVTHITELTGMEAGMIQMQDIFLFKQQGYGADGKIRGTFVATGAIPELYQSLSERGIPVDLSIFQKDREL</sequence>
<dbReference type="InterPro" id="IPR050921">
    <property type="entry name" value="T4SS_GSP_E_ATPase"/>
</dbReference>
<proteinExistence type="inferred from homology"/>
<dbReference type="Gene3D" id="3.30.450.380">
    <property type="match status" value="1"/>
</dbReference>
<keyword evidence="6" id="KW-1185">Reference proteome</keyword>
<dbReference type="InterPro" id="IPR001482">
    <property type="entry name" value="T2SS/T4SS_dom"/>
</dbReference>
<dbReference type="PANTHER" id="PTHR30486:SF15">
    <property type="entry name" value="TYPE II_IV SECRETION SYSTEM ATPASE"/>
    <property type="match status" value="1"/>
</dbReference>
<dbReference type="InterPro" id="IPR027417">
    <property type="entry name" value="P-loop_NTPase"/>
</dbReference>
<dbReference type="KEGG" id="mpau:ZMTM_10830"/>
<evidence type="ECO:0000259" key="4">
    <source>
        <dbReference type="Pfam" id="PF00498"/>
    </source>
</evidence>
<dbReference type="Proteomes" id="UP000826722">
    <property type="component" value="Chromosome"/>
</dbReference>
<dbReference type="SUPFAM" id="SSF49879">
    <property type="entry name" value="SMAD/FHA domain"/>
    <property type="match status" value="1"/>
</dbReference>
<dbReference type="Gene3D" id="2.60.200.20">
    <property type="match status" value="1"/>
</dbReference>
<dbReference type="Pfam" id="PF00498">
    <property type="entry name" value="FHA"/>
    <property type="match status" value="1"/>
</dbReference>
<dbReference type="AlphaFoldDB" id="A0A8D5JW81"/>
<comment type="similarity">
    <text evidence="1">Belongs to the GSP E family.</text>
</comment>
<dbReference type="Gene3D" id="3.40.50.300">
    <property type="entry name" value="P-loop containing nucleotide triphosphate hydrolases"/>
    <property type="match status" value="1"/>
</dbReference>
<feature type="domain" description="Bacterial type II secretion system protein E" evidence="3">
    <location>
        <begin position="278"/>
        <end position="554"/>
    </location>
</feature>
<evidence type="ECO:0000259" key="3">
    <source>
        <dbReference type="Pfam" id="PF00437"/>
    </source>
</evidence>
<feature type="region of interest" description="Disordered" evidence="2">
    <location>
        <begin position="96"/>
        <end position="115"/>
    </location>
</feature>
<reference evidence="5" key="1">
    <citation type="journal article" date="2021" name="Arch. Microbiol.">
        <title>Methyloradius palustris gen. nov., sp. nov., a methanol-oxidizing bacterium isolated from snow.</title>
        <authorList>
            <person name="Miyadera T."/>
            <person name="Kojima H."/>
            <person name="Fukui M."/>
        </authorList>
    </citation>
    <scope>NUCLEOTIDE SEQUENCE</scope>
    <source>
        <strain evidence="5">Zm11</strain>
    </source>
</reference>
<evidence type="ECO:0000313" key="5">
    <source>
        <dbReference type="EMBL" id="BCM24824.1"/>
    </source>
</evidence>
<evidence type="ECO:0000256" key="1">
    <source>
        <dbReference type="ARBA" id="ARBA00006611"/>
    </source>
</evidence>
<dbReference type="SUPFAM" id="SSF52540">
    <property type="entry name" value="P-loop containing nucleoside triphosphate hydrolases"/>
    <property type="match status" value="1"/>
</dbReference>
<evidence type="ECO:0000256" key="2">
    <source>
        <dbReference type="SAM" id="MobiDB-lite"/>
    </source>
</evidence>
<feature type="compositionally biased region" description="Polar residues" evidence="2">
    <location>
        <begin position="96"/>
        <end position="111"/>
    </location>
</feature>
<feature type="domain" description="FHA" evidence="4">
    <location>
        <begin position="24"/>
        <end position="88"/>
    </location>
</feature>
<dbReference type="EMBL" id="AP024110">
    <property type="protein sequence ID" value="BCM24824.1"/>
    <property type="molecule type" value="Genomic_DNA"/>
</dbReference>
<accession>A0A8D5JW81</accession>
<protein>
    <submittedName>
        <fullName evidence="5">Uncharacterized protein</fullName>
    </submittedName>
</protein>
<dbReference type="PANTHER" id="PTHR30486">
    <property type="entry name" value="TWITCHING MOTILITY PROTEIN PILT"/>
    <property type="match status" value="1"/>
</dbReference>
<dbReference type="RefSeq" id="WP_221765319.1">
    <property type="nucleotide sequence ID" value="NZ_AP024110.1"/>
</dbReference>
<dbReference type="InterPro" id="IPR008984">
    <property type="entry name" value="SMAD_FHA_dom_sf"/>
</dbReference>
<evidence type="ECO:0000313" key="6">
    <source>
        <dbReference type="Proteomes" id="UP000826722"/>
    </source>
</evidence>
<dbReference type="Pfam" id="PF00437">
    <property type="entry name" value="T2SSE"/>
    <property type="match status" value="1"/>
</dbReference>
<dbReference type="InterPro" id="IPR000253">
    <property type="entry name" value="FHA_dom"/>
</dbReference>
<name>A0A8D5JW81_9PROT</name>
<gene>
    <name evidence="5" type="ORF">ZMTM_10830</name>
</gene>